<feature type="transmembrane region" description="Helical" evidence="2">
    <location>
        <begin position="148"/>
        <end position="168"/>
    </location>
</feature>
<feature type="domain" description="DUF1707" evidence="3">
    <location>
        <begin position="52"/>
        <end position="104"/>
    </location>
</feature>
<keyword evidence="2" id="KW-1133">Transmembrane helix</keyword>
<dbReference type="EMBL" id="JACHMY010000001">
    <property type="protein sequence ID" value="MBB5838769.1"/>
    <property type="molecule type" value="Genomic_DNA"/>
</dbReference>
<keyword evidence="2" id="KW-0812">Transmembrane</keyword>
<proteinExistence type="predicted"/>
<name>A0A7W9MWF9_9ACTN</name>
<dbReference type="Pfam" id="PF08044">
    <property type="entry name" value="DUF1707"/>
    <property type="match status" value="1"/>
</dbReference>
<evidence type="ECO:0000313" key="5">
    <source>
        <dbReference type="Proteomes" id="UP000549971"/>
    </source>
</evidence>
<keyword evidence="2" id="KW-0472">Membrane</keyword>
<dbReference type="Proteomes" id="UP000549971">
    <property type="component" value="Unassembled WGS sequence"/>
</dbReference>
<feature type="transmembrane region" description="Helical" evidence="2">
    <location>
        <begin position="121"/>
        <end position="142"/>
    </location>
</feature>
<evidence type="ECO:0000256" key="1">
    <source>
        <dbReference type="SAM" id="MobiDB-lite"/>
    </source>
</evidence>
<sequence length="179" mass="19771">MADRERERRPDLPWGKPGDGPRAGQLSNLAGMAAAAGQEARVVAARRRMASVRLTDEERRVCFDELAEQFAVGRLDEAELHRRVDLVQEAVTHGDLLVAFGGLPAPGFYSPPVKKPGRWRWAAFVGAVWLALPFFLTGLVFLVFGREIAAAIFGLPAIAWVLVTWRWASAPKRQARRSG</sequence>
<evidence type="ECO:0000313" key="4">
    <source>
        <dbReference type="EMBL" id="MBB5838769.1"/>
    </source>
</evidence>
<dbReference type="RefSeq" id="WP_184799881.1">
    <property type="nucleotide sequence ID" value="NZ_JACHMY010000001.1"/>
</dbReference>
<keyword evidence="5" id="KW-1185">Reference proteome</keyword>
<protein>
    <recommendedName>
        <fullName evidence="3">DUF1707 domain-containing protein</fullName>
    </recommendedName>
</protein>
<comment type="caution">
    <text evidence="4">The sequence shown here is derived from an EMBL/GenBank/DDBJ whole genome shotgun (WGS) entry which is preliminary data.</text>
</comment>
<gene>
    <name evidence="4" type="ORF">HDA39_005503</name>
</gene>
<organism evidence="4 5">
    <name type="scientific">Kribbella italica</name>
    <dbReference type="NCBI Taxonomy" id="1540520"/>
    <lineage>
        <taxon>Bacteria</taxon>
        <taxon>Bacillati</taxon>
        <taxon>Actinomycetota</taxon>
        <taxon>Actinomycetes</taxon>
        <taxon>Propionibacteriales</taxon>
        <taxon>Kribbellaceae</taxon>
        <taxon>Kribbella</taxon>
    </lineage>
</organism>
<dbReference type="InterPro" id="IPR012551">
    <property type="entry name" value="DUF1707_SHOCT-like"/>
</dbReference>
<accession>A0A7W9MWF9</accession>
<feature type="region of interest" description="Disordered" evidence="1">
    <location>
        <begin position="1"/>
        <end position="22"/>
    </location>
</feature>
<feature type="compositionally biased region" description="Basic and acidic residues" evidence="1">
    <location>
        <begin position="1"/>
        <end position="11"/>
    </location>
</feature>
<reference evidence="4 5" key="1">
    <citation type="submission" date="2020-08" db="EMBL/GenBank/DDBJ databases">
        <title>Sequencing the genomes of 1000 actinobacteria strains.</title>
        <authorList>
            <person name="Klenk H.-P."/>
        </authorList>
    </citation>
    <scope>NUCLEOTIDE SEQUENCE [LARGE SCALE GENOMIC DNA]</scope>
    <source>
        <strain evidence="4 5">DSM 28967</strain>
    </source>
</reference>
<evidence type="ECO:0000256" key="2">
    <source>
        <dbReference type="SAM" id="Phobius"/>
    </source>
</evidence>
<dbReference type="AlphaFoldDB" id="A0A7W9MWF9"/>
<evidence type="ECO:0000259" key="3">
    <source>
        <dbReference type="Pfam" id="PF08044"/>
    </source>
</evidence>